<feature type="compositionally biased region" description="Basic residues" evidence="1">
    <location>
        <begin position="70"/>
        <end position="81"/>
    </location>
</feature>
<dbReference type="EMBL" id="BOOW01000043">
    <property type="protein sequence ID" value="GII96315.1"/>
    <property type="molecule type" value="Genomic_DNA"/>
</dbReference>
<evidence type="ECO:0000313" key="2">
    <source>
        <dbReference type="EMBL" id="GII96315.1"/>
    </source>
</evidence>
<organism evidence="2 3">
    <name type="scientific">Sinosporangium siamense</name>
    <dbReference type="NCBI Taxonomy" id="1367973"/>
    <lineage>
        <taxon>Bacteria</taxon>
        <taxon>Bacillati</taxon>
        <taxon>Actinomycetota</taxon>
        <taxon>Actinomycetes</taxon>
        <taxon>Streptosporangiales</taxon>
        <taxon>Streptosporangiaceae</taxon>
        <taxon>Sinosporangium</taxon>
    </lineage>
</organism>
<keyword evidence="3" id="KW-1185">Reference proteome</keyword>
<gene>
    <name evidence="2" type="ORF">Ssi02_65460</name>
</gene>
<comment type="caution">
    <text evidence="2">The sequence shown here is derived from an EMBL/GenBank/DDBJ whole genome shotgun (WGS) entry which is preliminary data.</text>
</comment>
<evidence type="ECO:0000313" key="3">
    <source>
        <dbReference type="Proteomes" id="UP000606172"/>
    </source>
</evidence>
<name>A0A919V8N3_9ACTN</name>
<reference evidence="2" key="1">
    <citation type="submission" date="2021-01" db="EMBL/GenBank/DDBJ databases">
        <title>Whole genome shotgun sequence of Sinosporangium siamense NBRC 109515.</title>
        <authorList>
            <person name="Komaki H."/>
            <person name="Tamura T."/>
        </authorList>
    </citation>
    <scope>NUCLEOTIDE SEQUENCE</scope>
    <source>
        <strain evidence="2">NBRC 109515</strain>
    </source>
</reference>
<feature type="region of interest" description="Disordered" evidence="1">
    <location>
        <begin position="70"/>
        <end position="107"/>
    </location>
</feature>
<protein>
    <submittedName>
        <fullName evidence="2">Uncharacterized protein</fullName>
    </submittedName>
</protein>
<sequence length="107" mass="11850">MNPCTREPGWLVTGYDLARQALGVPYQDRFQGNVGKFMNSEFRDAGQITAYSEVPAYLAVVAAERAHPCRRTRARHHHGHLRAAAESGTAGRATCRPGRTDEDQSRP</sequence>
<accession>A0A919V8N3</accession>
<proteinExistence type="predicted"/>
<dbReference type="AlphaFoldDB" id="A0A919V8N3"/>
<feature type="compositionally biased region" description="Basic and acidic residues" evidence="1">
    <location>
        <begin position="98"/>
        <end position="107"/>
    </location>
</feature>
<dbReference type="Proteomes" id="UP000606172">
    <property type="component" value="Unassembled WGS sequence"/>
</dbReference>
<evidence type="ECO:0000256" key="1">
    <source>
        <dbReference type="SAM" id="MobiDB-lite"/>
    </source>
</evidence>